<keyword evidence="2" id="KW-0255">Endonuclease</keyword>
<dbReference type="Gene3D" id="3.40.1350.10">
    <property type="match status" value="1"/>
</dbReference>
<dbReference type="SUPFAM" id="SSF52980">
    <property type="entry name" value="Restriction endonuclease-like"/>
    <property type="match status" value="1"/>
</dbReference>
<evidence type="ECO:0000259" key="1">
    <source>
        <dbReference type="Pfam" id="PF04471"/>
    </source>
</evidence>
<keyword evidence="2" id="KW-0378">Hydrolase</keyword>
<dbReference type="GO" id="GO:0003677">
    <property type="term" value="F:DNA binding"/>
    <property type="evidence" value="ECO:0007669"/>
    <property type="project" value="InterPro"/>
</dbReference>
<keyword evidence="2" id="KW-0540">Nuclease</keyword>
<dbReference type="GO" id="GO:0015666">
    <property type="term" value="F:restriction endodeoxyribonuclease activity"/>
    <property type="evidence" value="ECO:0007669"/>
    <property type="project" value="TreeGrafter"/>
</dbReference>
<evidence type="ECO:0000313" key="3">
    <source>
        <dbReference type="Proteomes" id="UP000036122"/>
    </source>
</evidence>
<dbReference type="Proteomes" id="UP000036122">
    <property type="component" value="Unassembled WGS sequence"/>
</dbReference>
<proteinExistence type="predicted"/>
<dbReference type="InterPro" id="IPR052906">
    <property type="entry name" value="Type_IV_Methyl-Rstrct_Enzyme"/>
</dbReference>
<reference evidence="2 3" key="1">
    <citation type="submission" date="2014-07" db="EMBL/GenBank/DDBJ databases">
        <authorList>
            <person name="Harkins D.M."/>
            <person name="Lesho E."/>
            <person name="Waterman P.E."/>
            <person name="Chan A."/>
            <person name="Fouts D.E."/>
        </authorList>
    </citation>
    <scope>NUCLEOTIDE SEQUENCE [LARGE SCALE GENOMIC DNA]</scope>
    <source>
        <strain evidence="2 3">MRSN 3527</strain>
    </source>
</reference>
<organism evidence="2 3">
    <name type="scientific">Acinetobacter baumannii MRSN 3527</name>
    <dbReference type="NCBI Taxonomy" id="1409923"/>
    <lineage>
        <taxon>Bacteria</taxon>
        <taxon>Pseudomonadati</taxon>
        <taxon>Pseudomonadota</taxon>
        <taxon>Gammaproteobacteria</taxon>
        <taxon>Moraxellales</taxon>
        <taxon>Moraxellaceae</taxon>
        <taxon>Acinetobacter</taxon>
        <taxon>Acinetobacter calcoaceticus/baumannii complex</taxon>
    </lineage>
</organism>
<dbReference type="AlphaFoldDB" id="A0A0J1AAC6"/>
<evidence type="ECO:0000313" key="2">
    <source>
        <dbReference type="EMBL" id="KLT91466.1"/>
    </source>
</evidence>
<accession>A0A0J1AAC6</accession>
<protein>
    <submittedName>
        <fullName evidence="2">Restriction endonuclease</fullName>
    </submittedName>
</protein>
<name>A0A0J1AAC6_ACIBA</name>
<sequence length="359" mass="40798">MGSYPNLEVILAFIVENIRKSNNSSISLTKLKKDFSKKYGIQNKKFKSMVDQYLVGETKQESFEGYSDALSQIFNIAINILLGTAVITGQSSFSITDDTSIPIGVEKINYEILKSTGRYNLCLISLMSEIIHESFYHSTDTFNSFSHENTLDDIKYYFDSINSTCYEDYKDNLLIRIRDDLISLFIIAYGNDLIEKVDIKQKLVGKIRELSPQGFEKFCLVFLSKILSYNGGNVSIDHLGKIGDGGFDGVITNHNILDGDATYYIQCKRYKKNNIQRSEIQSFIGAMSDKTISANRGVFLTTSKFAKGAREYSMNSIKQVKLFDIDEIVLLMIENQIGLSALTNIQLQIDEDFFEQFWI</sequence>
<feature type="domain" description="Restriction endonuclease type IV Mrr" evidence="1">
    <location>
        <begin position="207"/>
        <end position="332"/>
    </location>
</feature>
<gene>
    <name evidence="2" type="ORF">T630_2257</name>
</gene>
<dbReference type="EMBL" id="JPHZ01000007">
    <property type="protein sequence ID" value="KLT91466.1"/>
    <property type="molecule type" value="Genomic_DNA"/>
</dbReference>
<dbReference type="InterPro" id="IPR011335">
    <property type="entry name" value="Restrct_endonuc-II-like"/>
</dbReference>
<dbReference type="GO" id="GO:0009307">
    <property type="term" value="P:DNA restriction-modification system"/>
    <property type="evidence" value="ECO:0007669"/>
    <property type="project" value="InterPro"/>
</dbReference>
<dbReference type="Pfam" id="PF04471">
    <property type="entry name" value="Mrr_cat"/>
    <property type="match status" value="1"/>
</dbReference>
<dbReference type="RefSeq" id="WP_005119899.1">
    <property type="nucleotide sequence ID" value="NZ_JPHZ01000007.1"/>
</dbReference>
<dbReference type="InterPro" id="IPR007560">
    <property type="entry name" value="Restrct_endonuc_IV_Mrr"/>
</dbReference>
<dbReference type="PANTHER" id="PTHR30015">
    <property type="entry name" value="MRR RESTRICTION SYSTEM PROTEIN"/>
    <property type="match status" value="1"/>
</dbReference>
<dbReference type="PATRIC" id="fig|1409923.3.peg.415"/>
<dbReference type="PANTHER" id="PTHR30015:SF7">
    <property type="entry name" value="TYPE IV METHYL-DIRECTED RESTRICTION ENZYME ECOKMRR"/>
    <property type="match status" value="1"/>
</dbReference>
<comment type="caution">
    <text evidence="2">The sequence shown here is derived from an EMBL/GenBank/DDBJ whole genome shotgun (WGS) entry which is preliminary data.</text>
</comment>
<dbReference type="InterPro" id="IPR011856">
    <property type="entry name" value="tRNA_endonuc-like_dom_sf"/>
</dbReference>